<evidence type="ECO:0000313" key="1">
    <source>
        <dbReference type="EMBL" id="RBQ23523.1"/>
    </source>
</evidence>
<dbReference type="EMBL" id="NIZT01000024">
    <property type="protein sequence ID" value="RBQ23523.1"/>
    <property type="molecule type" value="Genomic_DNA"/>
</dbReference>
<comment type="caution">
    <text evidence="1">The sequence shown here is derived from an EMBL/GenBank/DDBJ whole genome shotgun (WGS) entry which is preliminary data.</text>
</comment>
<evidence type="ECO:0000313" key="2">
    <source>
        <dbReference type="Proteomes" id="UP000253099"/>
    </source>
</evidence>
<sequence>MEVLQFNLNNITNNSIKNNNNRGIIFLTGNGKNIKSNDIVNNRIGIVFNGTDSYITNTNITYNRIYNNESIFIVANENIANNSGELN</sequence>
<dbReference type="AlphaFoldDB" id="A0A366MCG9"/>
<accession>A0A366MCG9</accession>
<organism evidence="1 2">
    <name type="scientific">Candidatus Methanobinarius endosymbioticus</name>
    <dbReference type="NCBI Taxonomy" id="2006182"/>
    <lineage>
        <taxon>Archaea</taxon>
        <taxon>Methanobacteriati</taxon>
        <taxon>Methanobacteriota</taxon>
        <taxon>Methanomada group</taxon>
        <taxon>Methanobacteria</taxon>
        <taxon>Methanobacteriales</taxon>
        <taxon>Methanobacteriaceae</taxon>
        <taxon>Candidatus Methanobinarius</taxon>
    </lineage>
</organism>
<protein>
    <submittedName>
        <fullName evidence="1">Uncharacterized protein</fullName>
    </submittedName>
</protein>
<gene>
    <name evidence="1" type="ORF">ALNOE001_08780</name>
</gene>
<keyword evidence="2" id="KW-1185">Reference proteome</keyword>
<reference evidence="1 2" key="1">
    <citation type="submission" date="2018-06" db="EMBL/GenBank/DDBJ databases">
        <title>Genomic insight into two independent archaeal endosymbiosis events.</title>
        <authorList>
            <person name="Lind A.E."/>
            <person name="Lewis W.H."/>
            <person name="Spang A."/>
            <person name="Guy L."/>
            <person name="Embley M.T."/>
            <person name="Ettema T.J.G."/>
        </authorList>
    </citation>
    <scope>NUCLEOTIDE SEQUENCE [LARGE SCALE GENOMIC DNA]</scope>
    <source>
        <strain evidence="1">NOE</strain>
    </source>
</reference>
<proteinExistence type="predicted"/>
<name>A0A366MCG9_9EURY</name>
<dbReference type="Proteomes" id="UP000253099">
    <property type="component" value="Unassembled WGS sequence"/>
</dbReference>